<dbReference type="InterPro" id="IPR001509">
    <property type="entry name" value="Epimerase_deHydtase"/>
</dbReference>
<accession>A0A8J3HY78</accession>
<keyword evidence="4" id="KW-1185">Reference proteome</keyword>
<dbReference type="Proteomes" id="UP000612362">
    <property type="component" value="Unassembled WGS sequence"/>
</dbReference>
<dbReference type="RefSeq" id="WP_220194717.1">
    <property type="nucleotide sequence ID" value="NZ_BNJF01000001.1"/>
</dbReference>
<comment type="caution">
    <text evidence="3">The sequence shown here is derived from an EMBL/GenBank/DDBJ whole genome shotgun (WGS) entry which is preliminary data.</text>
</comment>
<dbReference type="Pfam" id="PF01370">
    <property type="entry name" value="Epimerase"/>
    <property type="match status" value="1"/>
</dbReference>
<dbReference type="EMBL" id="BNJF01000001">
    <property type="protein sequence ID" value="GHO45381.1"/>
    <property type="molecule type" value="Genomic_DNA"/>
</dbReference>
<dbReference type="SUPFAM" id="SSF51735">
    <property type="entry name" value="NAD(P)-binding Rossmann-fold domains"/>
    <property type="match status" value="1"/>
</dbReference>
<feature type="domain" description="NAD-dependent epimerase/dehydratase" evidence="2">
    <location>
        <begin position="3"/>
        <end position="230"/>
    </location>
</feature>
<organism evidence="3 4">
    <name type="scientific">Ktedonospora formicarum</name>
    <dbReference type="NCBI Taxonomy" id="2778364"/>
    <lineage>
        <taxon>Bacteria</taxon>
        <taxon>Bacillati</taxon>
        <taxon>Chloroflexota</taxon>
        <taxon>Ktedonobacteria</taxon>
        <taxon>Ktedonobacterales</taxon>
        <taxon>Ktedonobacteraceae</taxon>
        <taxon>Ktedonospora</taxon>
    </lineage>
</organism>
<dbReference type="AlphaFoldDB" id="A0A8J3HY78"/>
<sequence>MKIAITGGAGFLGSYLTRAYLDQGHNVIVIDNLNSGSANTIDPRARFYQLDIRDEKLRTILANERPDIVSHHVNQHLYEVSADQSLLDADTHIRGLLHVLDSCVNASVRKFIFASGGNTLYGQVSPTQLPLSEEAPLQPRQPADISRVAGEWYVRYYTQQHGLKHTILRYADIYGGNGAHGNPHPLNYFIQMLTEGRRPIIRGAGDTLHDHIFIDDAVSANLQALTLGDNQTIHISNGEGYTLKQLYTLCAQALRSDIEPVYISGALAEASAITLDNALAQRVLKWQPEVSMREGLMHLLHAYGHFQTHTQPEQREETHLDIMPVQVSSLSRV</sequence>
<gene>
    <name evidence="3" type="ORF">KSX_35440</name>
</gene>
<protein>
    <submittedName>
        <fullName evidence="3">UDP-glucose 4-epimerase</fullName>
    </submittedName>
</protein>
<dbReference type="Gene3D" id="3.90.25.10">
    <property type="entry name" value="UDP-galactose 4-epimerase, domain 1"/>
    <property type="match status" value="1"/>
</dbReference>
<dbReference type="InterPro" id="IPR036291">
    <property type="entry name" value="NAD(P)-bd_dom_sf"/>
</dbReference>
<evidence type="ECO:0000256" key="1">
    <source>
        <dbReference type="ARBA" id="ARBA00007637"/>
    </source>
</evidence>
<dbReference type="Gene3D" id="3.40.50.720">
    <property type="entry name" value="NAD(P)-binding Rossmann-like Domain"/>
    <property type="match status" value="1"/>
</dbReference>
<evidence type="ECO:0000313" key="4">
    <source>
        <dbReference type="Proteomes" id="UP000612362"/>
    </source>
</evidence>
<evidence type="ECO:0000313" key="3">
    <source>
        <dbReference type="EMBL" id="GHO45381.1"/>
    </source>
</evidence>
<name>A0A8J3HY78_9CHLR</name>
<comment type="similarity">
    <text evidence="1">Belongs to the NAD(P)-dependent epimerase/dehydratase family.</text>
</comment>
<dbReference type="PANTHER" id="PTHR43000">
    <property type="entry name" value="DTDP-D-GLUCOSE 4,6-DEHYDRATASE-RELATED"/>
    <property type="match status" value="1"/>
</dbReference>
<evidence type="ECO:0000259" key="2">
    <source>
        <dbReference type="Pfam" id="PF01370"/>
    </source>
</evidence>
<proteinExistence type="inferred from homology"/>
<reference evidence="3" key="1">
    <citation type="submission" date="2020-10" db="EMBL/GenBank/DDBJ databases">
        <title>Taxonomic study of unclassified bacteria belonging to the class Ktedonobacteria.</title>
        <authorList>
            <person name="Yabe S."/>
            <person name="Wang C.M."/>
            <person name="Zheng Y."/>
            <person name="Sakai Y."/>
            <person name="Cavaletti L."/>
            <person name="Monciardini P."/>
            <person name="Donadio S."/>
        </authorList>
    </citation>
    <scope>NUCLEOTIDE SEQUENCE</scope>
    <source>
        <strain evidence="3">SOSP1-1</strain>
    </source>
</reference>